<comment type="function">
    <text evidence="15">Transfers mannose from Dol-P-mannose to Ser or Thr residues on proteins.</text>
</comment>
<comment type="pathway">
    <text evidence="2 15">Protein modification; protein glycosylation.</text>
</comment>
<dbReference type="CDD" id="cd23283">
    <property type="entry name" value="beta-trefoil_MIR_PMT1-like"/>
    <property type="match status" value="1"/>
</dbReference>
<evidence type="ECO:0000256" key="15">
    <source>
        <dbReference type="RuleBase" id="RU367007"/>
    </source>
</evidence>
<organism evidence="17 18">
    <name type="scientific">Eeniella nana</name>
    <name type="common">Yeast</name>
    <name type="synonym">Brettanomyces nanus</name>
    <dbReference type="NCBI Taxonomy" id="13502"/>
    <lineage>
        <taxon>Eukaryota</taxon>
        <taxon>Fungi</taxon>
        <taxon>Dikarya</taxon>
        <taxon>Ascomycota</taxon>
        <taxon>Saccharomycotina</taxon>
        <taxon>Pichiomycetes</taxon>
        <taxon>Pichiales</taxon>
        <taxon>Pichiaceae</taxon>
        <taxon>Brettanomyces</taxon>
    </lineage>
</organism>
<feature type="transmembrane region" description="Helical" evidence="15">
    <location>
        <begin position="102"/>
        <end position="120"/>
    </location>
</feature>
<keyword evidence="9 15" id="KW-0256">Endoplasmic reticulum</keyword>
<evidence type="ECO:0000256" key="5">
    <source>
        <dbReference type="ARBA" id="ARBA00022676"/>
    </source>
</evidence>
<dbReference type="PROSITE" id="PS50919">
    <property type="entry name" value="MIR"/>
    <property type="match status" value="3"/>
</dbReference>
<dbReference type="Pfam" id="PF02366">
    <property type="entry name" value="PMT"/>
    <property type="match status" value="1"/>
</dbReference>
<evidence type="ECO:0000256" key="3">
    <source>
        <dbReference type="ARBA" id="ARBA00007222"/>
    </source>
</evidence>
<dbReference type="PANTHER" id="PTHR10050">
    <property type="entry name" value="DOLICHYL-PHOSPHATE-MANNOSE--PROTEIN MANNOSYLTRANSFERASE"/>
    <property type="match status" value="1"/>
</dbReference>
<feature type="transmembrane region" description="Helical" evidence="15">
    <location>
        <begin position="276"/>
        <end position="296"/>
    </location>
</feature>
<dbReference type="EC" id="2.4.1.109" evidence="4 15"/>
<feature type="domain" description="MIR" evidence="16">
    <location>
        <begin position="461"/>
        <end position="517"/>
    </location>
</feature>
<dbReference type="AlphaFoldDB" id="A0A875SDR3"/>
<dbReference type="GeneID" id="62197618"/>
<evidence type="ECO:0000256" key="12">
    <source>
        <dbReference type="ARBA" id="ARBA00023180"/>
    </source>
</evidence>
<evidence type="ECO:0000313" key="18">
    <source>
        <dbReference type="Proteomes" id="UP000662931"/>
    </source>
</evidence>
<comment type="subcellular location">
    <subcellularLocation>
        <location evidence="1 15">Endoplasmic reticulum membrane</location>
        <topology evidence="1 15">Multi-pass membrane protein</topology>
    </subcellularLocation>
</comment>
<dbReference type="InterPro" id="IPR003342">
    <property type="entry name" value="ArnT-like_N"/>
</dbReference>
<comment type="catalytic activity">
    <reaction evidence="14 15">
        <text>a di-trans,poly-cis-dolichyl beta-D-mannosyl phosphate + L-seryl-[protein] = 3-O-(alpha-D-mannosyl)-L-seryl-[protein] + a di-trans,poly-cis-dolichyl phosphate + H(+)</text>
        <dbReference type="Rhea" id="RHEA:17377"/>
        <dbReference type="Rhea" id="RHEA-COMP:9863"/>
        <dbReference type="Rhea" id="RHEA-COMP:13546"/>
        <dbReference type="Rhea" id="RHEA-COMP:19498"/>
        <dbReference type="Rhea" id="RHEA-COMP:19501"/>
        <dbReference type="ChEBI" id="CHEBI:15378"/>
        <dbReference type="ChEBI" id="CHEBI:29999"/>
        <dbReference type="ChEBI" id="CHEBI:57683"/>
        <dbReference type="ChEBI" id="CHEBI:58211"/>
        <dbReference type="ChEBI" id="CHEBI:137321"/>
        <dbReference type="EC" id="2.4.1.109"/>
    </reaction>
</comment>
<gene>
    <name evidence="17" type="ORF">FOA43_004218</name>
</gene>
<dbReference type="GO" id="GO:0005789">
    <property type="term" value="C:endoplasmic reticulum membrane"/>
    <property type="evidence" value="ECO:0007669"/>
    <property type="project" value="UniProtKB-SubCell"/>
</dbReference>
<evidence type="ECO:0000256" key="10">
    <source>
        <dbReference type="ARBA" id="ARBA00022989"/>
    </source>
</evidence>
<keyword evidence="5 15" id="KW-0328">Glycosyltransferase</keyword>
<keyword evidence="10 15" id="KW-1133">Transmembrane helix</keyword>
<name>A0A875SDR3_EENNA</name>
<keyword evidence="12" id="KW-0325">Glycoprotein</keyword>
<dbReference type="KEGG" id="bnn:FOA43_004218"/>
<feature type="transmembrane region" description="Helical" evidence="15">
    <location>
        <begin position="140"/>
        <end position="161"/>
    </location>
</feature>
<feature type="domain" description="MIR" evidence="16">
    <location>
        <begin position="329"/>
        <end position="383"/>
    </location>
</feature>
<evidence type="ECO:0000256" key="14">
    <source>
        <dbReference type="ARBA" id="ARBA00045102"/>
    </source>
</evidence>
<feature type="transmembrane region" description="Helical" evidence="15">
    <location>
        <begin position="168"/>
        <end position="185"/>
    </location>
</feature>
<dbReference type="Proteomes" id="UP000662931">
    <property type="component" value="Chromosome 4"/>
</dbReference>
<dbReference type="GO" id="GO:0004169">
    <property type="term" value="F:dolichyl-phosphate-mannose-protein mannosyltransferase activity"/>
    <property type="evidence" value="ECO:0007669"/>
    <property type="project" value="UniProtKB-UniRule"/>
</dbReference>
<protein>
    <recommendedName>
        <fullName evidence="4 15">Dolichyl-phosphate-mannose--protein mannosyltransferase</fullName>
        <ecNumber evidence="4 15">2.4.1.109</ecNumber>
    </recommendedName>
</protein>
<dbReference type="InterPro" id="IPR016093">
    <property type="entry name" value="MIR_motif"/>
</dbReference>
<dbReference type="InterPro" id="IPR032421">
    <property type="entry name" value="PMT_4TMC"/>
</dbReference>
<feature type="transmembrane region" description="Helical" evidence="15">
    <location>
        <begin position="625"/>
        <end position="643"/>
    </location>
</feature>
<dbReference type="Gene3D" id="2.80.10.50">
    <property type="match status" value="1"/>
</dbReference>
<evidence type="ECO:0000313" key="17">
    <source>
        <dbReference type="EMBL" id="QPG76824.1"/>
    </source>
</evidence>
<dbReference type="Pfam" id="PF16192">
    <property type="entry name" value="PMT_4TMC"/>
    <property type="match status" value="1"/>
</dbReference>
<dbReference type="OrthoDB" id="292747at2759"/>
<evidence type="ECO:0000256" key="1">
    <source>
        <dbReference type="ARBA" id="ARBA00004477"/>
    </source>
</evidence>
<dbReference type="SUPFAM" id="SSF82109">
    <property type="entry name" value="MIR domain"/>
    <property type="match status" value="1"/>
</dbReference>
<evidence type="ECO:0000256" key="7">
    <source>
        <dbReference type="ARBA" id="ARBA00022692"/>
    </source>
</evidence>
<keyword evidence="11 15" id="KW-0472">Membrane</keyword>
<comment type="similarity">
    <text evidence="3 15">Belongs to the glycosyltransferase 39 family.</text>
</comment>
<dbReference type="EMBL" id="CP064815">
    <property type="protein sequence ID" value="QPG76824.1"/>
    <property type="molecule type" value="Genomic_DNA"/>
</dbReference>
<dbReference type="SMART" id="SM00472">
    <property type="entry name" value="MIR"/>
    <property type="match status" value="3"/>
</dbReference>
<keyword evidence="18" id="KW-1185">Reference proteome</keyword>
<comment type="catalytic activity">
    <reaction evidence="13 15">
        <text>a di-trans,poly-cis-dolichyl beta-D-mannosyl phosphate + L-threonyl-[protein] = 3-O-(alpha-D-mannosyl)-L-threonyl-[protein] + a di-trans,poly-cis-dolichyl phosphate + H(+)</text>
        <dbReference type="Rhea" id="RHEA:53396"/>
        <dbReference type="Rhea" id="RHEA-COMP:11060"/>
        <dbReference type="Rhea" id="RHEA-COMP:13547"/>
        <dbReference type="Rhea" id="RHEA-COMP:19498"/>
        <dbReference type="Rhea" id="RHEA-COMP:19501"/>
        <dbReference type="ChEBI" id="CHEBI:15378"/>
        <dbReference type="ChEBI" id="CHEBI:30013"/>
        <dbReference type="ChEBI" id="CHEBI:57683"/>
        <dbReference type="ChEBI" id="CHEBI:58211"/>
        <dbReference type="ChEBI" id="CHEBI:137323"/>
        <dbReference type="EC" id="2.4.1.109"/>
    </reaction>
</comment>
<evidence type="ECO:0000256" key="9">
    <source>
        <dbReference type="ARBA" id="ARBA00022824"/>
    </source>
</evidence>
<feature type="transmembrane region" description="Helical" evidence="15">
    <location>
        <begin position="663"/>
        <end position="683"/>
    </location>
</feature>
<feature type="domain" description="MIR" evidence="16">
    <location>
        <begin position="392"/>
        <end position="451"/>
    </location>
</feature>
<sequence length="772" mass="87926">MVKKSSRKSEINVVDLDHDSTTELIYEKGSLREFPLSQLSDQVSQGRLNTTTKEKLLLLCLTLVALFVRTRNLQTPNQVVFDEVHFGGFASKYIKGNFFMDVHPPLAKLLYAMIAFLGGFNGDFTFEKIGNVYPSNVPYVLMRQFAAFAGVGTVVLMYLSLRATGCKPVVCFVTSLLLIFESANATIDRYILLDSPLLFFIAAATYSYLKLEACKPFSLKWYKALISTGICLGCAVSSKWVGLFTVAWIGVCTAIRLWFVIGDLNVSAKSVVNQALLRFFVILGTTAAIYLSSFYVHFHILTHEGDGASFLSSPFRSTFDDTSVPKSTYADVGVSSIVTFKHLSSPEGYLHSHDHLYEGGSNQQQVTLYPYIDDNNKWTLELYNDSSEPLKFVPILDGTKIRLKHMMTSRRVHSHDIRPVVSGSDWQNEASCYGYEGFDGDPNDDFIVEIVKDKSVPGIAQERVRAIDTVFRLHHAMTGCYLFSHDTRLPKWGFEQNEVTCAKSGIESLSYWYIEQNQNIYLSQRKAETVSYSAPGFWKKLVELNKVMWKVNSGLTQHHVYESQPHSWPSLLRGISYWKGEHTQVYLLGNPVVWWIASFIFLPFALYVVVQIIRWQYGSSVGNNSVLFNFNICTFEFVLGWFIHYFPSFLMGRQMFMHHYLPALYFGILALGQTLEMIHSYLFKRNRYLSYAFFSALLAAAVYSFFQRDPLMYANTWTFVKCESSKWLRGWDYDCKIYPAEEPPAAVVSIPQQPEPTINFDDAVQVPSRDEL</sequence>
<keyword evidence="7 15" id="KW-0812">Transmembrane</keyword>
<evidence type="ECO:0000256" key="2">
    <source>
        <dbReference type="ARBA" id="ARBA00004922"/>
    </source>
</evidence>
<proteinExistence type="inferred from homology"/>
<keyword evidence="6 15" id="KW-0808">Transferase</keyword>
<feature type="transmembrane region" description="Helical" evidence="15">
    <location>
        <begin position="246"/>
        <end position="264"/>
    </location>
</feature>
<evidence type="ECO:0000256" key="13">
    <source>
        <dbReference type="ARBA" id="ARBA00045085"/>
    </source>
</evidence>
<feature type="transmembrane region" description="Helical" evidence="15">
    <location>
        <begin position="688"/>
        <end position="706"/>
    </location>
</feature>
<keyword evidence="8" id="KW-0677">Repeat</keyword>
<evidence type="ECO:0000256" key="11">
    <source>
        <dbReference type="ARBA" id="ARBA00023136"/>
    </source>
</evidence>
<accession>A0A875SDR3</accession>
<evidence type="ECO:0000256" key="4">
    <source>
        <dbReference type="ARBA" id="ARBA00012839"/>
    </source>
</evidence>
<dbReference type="PANTHER" id="PTHR10050:SF50">
    <property type="entry name" value="DOLICHYL-PHOSPHATE-MANNOSE--PROTEIN MANNOSYLTRANSFERASE 1-RELATED"/>
    <property type="match status" value="1"/>
</dbReference>
<reference evidence="17" key="1">
    <citation type="submission" date="2020-10" db="EMBL/GenBank/DDBJ databases">
        <authorList>
            <person name="Roach M.J.R."/>
        </authorList>
    </citation>
    <scope>NUCLEOTIDE SEQUENCE</scope>
    <source>
        <strain evidence="17">CBS 1945</strain>
    </source>
</reference>
<dbReference type="InterPro" id="IPR027005">
    <property type="entry name" value="PMT-like"/>
</dbReference>
<dbReference type="InterPro" id="IPR036300">
    <property type="entry name" value="MIR_dom_sf"/>
</dbReference>
<dbReference type="UniPathway" id="UPA00378"/>
<feature type="transmembrane region" description="Helical" evidence="15">
    <location>
        <begin position="592"/>
        <end position="613"/>
    </location>
</feature>
<evidence type="ECO:0000259" key="16">
    <source>
        <dbReference type="PROSITE" id="PS50919"/>
    </source>
</evidence>
<evidence type="ECO:0000256" key="6">
    <source>
        <dbReference type="ARBA" id="ARBA00022679"/>
    </source>
</evidence>
<evidence type="ECO:0000256" key="8">
    <source>
        <dbReference type="ARBA" id="ARBA00022737"/>
    </source>
</evidence>
<dbReference type="Pfam" id="PF02815">
    <property type="entry name" value="MIR"/>
    <property type="match status" value="1"/>
</dbReference>
<dbReference type="RefSeq" id="XP_038780389.1">
    <property type="nucleotide sequence ID" value="XM_038924461.1"/>
</dbReference>